<feature type="compositionally biased region" description="Polar residues" evidence="1">
    <location>
        <begin position="9"/>
        <end position="24"/>
    </location>
</feature>
<feature type="transmembrane region" description="Helical" evidence="2">
    <location>
        <begin position="83"/>
        <end position="106"/>
    </location>
</feature>
<feature type="non-terminal residue" evidence="3">
    <location>
        <position position="155"/>
    </location>
</feature>
<evidence type="ECO:0000256" key="1">
    <source>
        <dbReference type="SAM" id="MobiDB-lite"/>
    </source>
</evidence>
<protein>
    <submittedName>
        <fullName evidence="3">Uncharacterized protein</fullName>
    </submittedName>
</protein>
<accession>A0AAD7ZSP1</accession>
<dbReference type="Proteomes" id="UP001233999">
    <property type="component" value="Unassembled WGS sequence"/>
</dbReference>
<gene>
    <name evidence="3" type="ORF">L9F63_020180</name>
</gene>
<dbReference type="AlphaFoldDB" id="A0AAD7ZSP1"/>
<comment type="caution">
    <text evidence="3">The sequence shown here is derived from an EMBL/GenBank/DDBJ whole genome shotgun (WGS) entry which is preliminary data.</text>
</comment>
<dbReference type="PANTHER" id="PTHR35555">
    <property type="entry name" value="ENDONUCLEASE-REVERSE TRANSCRIPTASE"/>
    <property type="match status" value="1"/>
</dbReference>
<evidence type="ECO:0000313" key="3">
    <source>
        <dbReference type="EMBL" id="KAJ9586175.1"/>
    </source>
</evidence>
<evidence type="ECO:0000313" key="4">
    <source>
        <dbReference type="Proteomes" id="UP001233999"/>
    </source>
</evidence>
<dbReference type="PANTHER" id="PTHR35555:SF3">
    <property type="entry name" value="ENDONUCLEASE-REVERSE TRANSCRIPTASE"/>
    <property type="match status" value="1"/>
</dbReference>
<organism evidence="3 4">
    <name type="scientific">Diploptera punctata</name>
    <name type="common">Pacific beetle cockroach</name>
    <dbReference type="NCBI Taxonomy" id="6984"/>
    <lineage>
        <taxon>Eukaryota</taxon>
        <taxon>Metazoa</taxon>
        <taxon>Ecdysozoa</taxon>
        <taxon>Arthropoda</taxon>
        <taxon>Hexapoda</taxon>
        <taxon>Insecta</taxon>
        <taxon>Pterygota</taxon>
        <taxon>Neoptera</taxon>
        <taxon>Polyneoptera</taxon>
        <taxon>Dictyoptera</taxon>
        <taxon>Blattodea</taxon>
        <taxon>Blaberoidea</taxon>
        <taxon>Blaberidae</taxon>
        <taxon>Diplopterinae</taxon>
        <taxon>Diploptera</taxon>
    </lineage>
</organism>
<keyword evidence="4" id="KW-1185">Reference proteome</keyword>
<evidence type="ECO:0000256" key="2">
    <source>
        <dbReference type="SAM" id="Phobius"/>
    </source>
</evidence>
<reference evidence="3" key="1">
    <citation type="journal article" date="2023" name="IScience">
        <title>Live-bearing cockroach genome reveals convergent evolutionary mechanisms linked to viviparity in insects and beyond.</title>
        <authorList>
            <person name="Fouks B."/>
            <person name="Harrison M.C."/>
            <person name="Mikhailova A.A."/>
            <person name="Marchal E."/>
            <person name="English S."/>
            <person name="Carruthers M."/>
            <person name="Jennings E.C."/>
            <person name="Chiamaka E.L."/>
            <person name="Frigard R.A."/>
            <person name="Pippel M."/>
            <person name="Attardo G.M."/>
            <person name="Benoit J.B."/>
            <person name="Bornberg-Bauer E."/>
            <person name="Tobe S.S."/>
        </authorList>
    </citation>
    <scope>NUCLEOTIDE SEQUENCE</scope>
    <source>
        <strain evidence="3">Stay&amp;Tobe</strain>
    </source>
</reference>
<feature type="transmembrane region" description="Helical" evidence="2">
    <location>
        <begin position="126"/>
        <end position="146"/>
    </location>
</feature>
<sequence length="155" mass="17369">MPVAEIETSYITSEDPSTVRSMANSEPGALSNPRLKSTVESVRQASDSPKKEHVRHSRRLPYWLWYLIAKALGLKLTPNEKPICAIILYLSTLVSAFGYIISSIWYSAYDVIANHKGRNAQLEGTVTILMTALWCALGVYANKLAYRLFGHRKIP</sequence>
<feature type="region of interest" description="Disordered" evidence="1">
    <location>
        <begin position="1"/>
        <end position="34"/>
    </location>
</feature>
<reference evidence="3" key="2">
    <citation type="submission" date="2023-05" db="EMBL/GenBank/DDBJ databases">
        <authorList>
            <person name="Fouks B."/>
        </authorList>
    </citation>
    <scope>NUCLEOTIDE SEQUENCE</scope>
    <source>
        <strain evidence="3">Stay&amp;Tobe</strain>
        <tissue evidence="3">Testes</tissue>
    </source>
</reference>
<name>A0AAD7ZSP1_DIPPU</name>
<dbReference type="EMBL" id="JASPKZ010007193">
    <property type="protein sequence ID" value="KAJ9586175.1"/>
    <property type="molecule type" value="Genomic_DNA"/>
</dbReference>
<proteinExistence type="predicted"/>
<keyword evidence="2" id="KW-0812">Transmembrane</keyword>
<keyword evidence="2" id="KW-1133">Transmembrane helix</keyword>
<keyword evidence="2" id="KW-0472">Membrane</keyword>